<proteinExistence type="predicted"/>
<feature type="compositionally biased region" description="Basic and acidic residues" evidence="1">
    <location>
        <begin position="97"/>
        <end position="119"/>
    </location>
</feature>
<reference evidence="2" key="1">
    <citation type="submission" date="2021-01" db="EMBL/GenBank/DDBJ databases">
        <authorList>
            <person name="Corre E."/>
            <person name="Pelletier E."/>
            <person name="Niang G."/>
            <person name="Scheremetjew M."/>
            <person name="Finn R."/>
            <person name="Kale V."/>
            <person name="Holt S."/>
            <person name="Cochrane G."/>
            <person name="Meng A."/>
            <person name="Brown T."/>
            <person name="Cohen L."/>
        </authorList>
    </citation>
    <scope>NUCLEOTIDE SEQUENCE</scope>
    <source>
        <strain evidence="2">CCMP622</strain>
    </source>
</reference>
<evidence type="ECO:0000256" key="1">
    <source>
        <dbReference type="SAM" id="MobiDB-lite"/>
    </source>
</evidence>
<protein>
    <submittedName>
        <fullName evidence="2">Uncharacterized protein</fullName>
    </submittedName>
</protein>
<feature type="compositionally biased region" description="Low complexity" evidence="1">
    <location>
        <begin position="86"/>
        <end position="96"/>
    </location>
</feature>
<sequence length="185" mass="21574">MCTNEFKRTNERIARLKREDRSWKSSDNQRAGEAETMARKVVRPDDYSSTRDGDMRQWLAFCRNVVEEIKKPEPVVTGGGGTPKNGSTDRGSSTSRGRGELNARGDRGRKGSDPRRRADGQGGAASRRSANSKWMEPLSKKRQQDRRRDRRNERAWSSDRDRRNDRDRSREHRGDRDRRRNNTRR</sequence>
<dbReference type="EMBL" id="HBHP01024327">
    <property type="protein sequence ID" value="CAD9771113.1"/>
    <property type="molecule type" value="Transcribed_RNA"/>
</dbReference>
<organism evidence="2">
    <name type="scientific">Lotharella oceanica</name>
    <dbReference type="NCBI Taxonomy" id="641309"/>
    <lineage>
        <taxon>Eukaryota</taxon>
        <taxon>Sar</taxon>
        <taxon>Rhizaria</taxon>
        <taxon>Cercozoa</taxon>
        <taxon>Chlorarachniophyceae</taxon>
        <taxon>Lotharella</taxon>
    </lineage>
</organism>
<accession>A0A7S2TXQ8</accession>
<feature type="compositionally biased region" description="Basic and acidic residues" evidence="1">
    <location>
        <begin position="30"/>
        <end position="54"/>
    </location>
</feature>
<feature type="region of interest" description="Disordered" evidence="1">
    <location>
        <begin position="68"/>
        <end position="185"/>
    </location>
</feature>
<dbReference type="AlphaFoldDB" id="A0A7S2TXQ8"/>
<gene>
    <name evidence="2" type="ORF">LSP00402_LOCUS15103</name>
</gene>
<evidence type="ECO:0000313" key="2">
    <source>
        <dbReference type="EMBL" id="CAD9771113.1"/>
    </source>
</evidence>
<feature type="compositionally biased region" description="Basic and acidic residues" evidence="1">
    <location>
        <begin position="146"/>
        <end position="185"/>
    </location>
</feature>
<feature type="region of interest" description="Disordered" evidence="1">
    <location>
        <begin position="19"/>
        <end position="54"/>
    </location>
</feature>
<name>A0A7S2TXQ8_9EUKA</name>